<dbReference type="InterPro" id="IPR018060">
    <property type="entry name" value="HTH_AraC"/>
</dbReference>
<feature type="domain" description="Response regulatory" evidence="10">
    <location>
        <begin position="3"/>
        <end position="120"/>
    </location>
</feature>
<keyword evidence="7" id="KW-0804">Transcription</keyword>
<evidence type="ECO:0000313" key="11">
    <source>
        <dbReference type="EMBL" id="KRG16997.1"/>
    </source>
</evidence>
<dbReference type="Gene3D" id="1.10.10.60">
    <property type="entry name" value="Homeodomain-like"/>
    <property type="match status" value="2"/>
</dbReference>
<evidence type="ECO:0000256" key="2">
    <source>
        <dbReference type="ARBA" id="ARBA00022490"/>
    </source>
</evidence>
<evidence type="ECO:0000256" key="1">
    <source>
        <dbReference type="ARBA" id="ARBA00004496"/>
    </source>
</evidence>
<keyword evidence="4" id="KW-0902">Two-component regulatory system</keyword>
<gene>
    <name evidence="11" type="ORF">ACA29_01730</name>
</gene>
<dbReference type="Gene3D" id="3.40.50.2300">
    <property type="match status" value="1"/>
</dbReference>
<dbReference type="EMBL" id="LGPB01000017">
    <property type="protein sequence ID" value="KRG16997.1"/>
    <property type="molecule type" value="Genomic_DNA"/>
</dbReference>
<evidence type="ECO:0000259" key="9">
    <source>
        <dbReference type="PROSITE" id="PS01124"/>
    </source>
</evidence>
<dbReference type="InterPro" id="IPR051552">
    <property type="entry name" value="HptR"/>
</dbReference>
<dbReference type="GO" id="GO:0003700">
    <property type="term" value="F:DNA-binding transcription factor activity"/>
    <property type="evidence" value="ECO:0007669"/>
    <property type="project" value="InterPro"/>
</dbReference>
<dbReference type="SMART" id="SM00342">
    <property type="entry name" value="HTH_ARAC"/>
    <property type="match status" value="1"/>
</dbReference>
<comment type="caution">
    <text evidence="11">The sequence shown here is derived from an EMBL/GenBank/DDBJ whole genome shotgun (WGS) entry which is preliminary data.</text>
</comment>
<evidence type="ECO:0000256" key="3">
    <source>
        <dbReference type="ARBA" id="ARBA00022553"/>
    </source>
</evidence>
<dbReference type="PROSITE" id="PS01124">
    <property type="entry name" value="HTH_ARAC_FAMILY_2"/>
    <property type="match status" value="1"/>
</dbReference>
<dbReference type="InterPro" id="IPR001789">
    <property type="entry name" value="Sig_transdc_resp-reg_receiver"/>
</dbReference>
<reference evidence="11 12" key="1">
    <citation type="submission" date="2015-06" db="EMBL/GenBank/DDBJ databases">
        <title>Genome sequencing project of Bacillus galactosidilyticus PL133.</title>
        <authorList>
            <person name="Gaiero J."/>
            <person name="Nicol R."/>
            <person name="Habash M."/>
        </authorList>
    </citation>
    <scope>NUCLEOTIDE SEQUENCE [LARGE SCALE GENOMIC DNA]</scope>
    <source>
        <strain evidence="11 12">PL133</strain>
    </source>
</reference>
<dbReference type="Pfam" id="PF00072">
    <property type="entry name" value="Response_reg"/>
    <property type="match status" value="1"/>
</dbReference>
<keyword evidence="3 8" id="KW-0597">Phosphoprotein</keyword>
<dbReference type="InterPro" id="IPR009057">
    <property type="entry name" value="Homeodomain-like_sf"/>
</dbReference>
<dbReference type="SUPFAM" id="SSF52172">
    <property type="entry name" value="CheY-like"/>
    <property type="match status" value="1"/>
</dbReference>
<keyword evidence="5" id="KW-0805">Transcription regulation</keyword>
<dbReference type="PATRIC" id="fig|217031.4.peg.608"/>
<dbReference type="GO" id="GO:0000160">
    <property type="term" value="P:phosphorelay signal transduction system"/>
    <property type="evidence" value="ECO:0007669"/>
    <property type="project" value="UniProtKB-KW"/>
</dbReference>
<sequence length="248" mass="29419">MYKILLVDDEQEIRFGLRNYFPWNNLGFAVIHDCENGQQALEFLQENPIDVVLTDIRMPVIDGIDLAREIKERKFPIQIIFLSGYKDFHYAQNALKYGVRDYIVKPGKYEEIEEVFTDLKKDLDQEWNNARNNQSASNSYLENITQTIKKYTEEHYAEVTLDDLSQLLKMSPNYISTFFKEKTGMNFSTYLAEIRMKKAAELLTDYHYKTYEISYLLGYNNPKSFTRMFKKYYGVSPREYRNQRAVSL</sequence>
<dbReference type="InterPro" id="IPR011006">
    <property type="entry name" value="CheY-like_superfamily"/>
</dbReference>
<evidence type="ECO:0000256" key="8">
    <source>
        <dbReference type="PROSITE-ProRule" id="PRU00169"/>
    </source>
</evidence>
<evidence type="ECO:0000313" key="12">
    <source>
        <dbReference type="Proteomes" id="UP000053881"/>
    </source>
</evidence>
<keyword evidence="6" id="KW-0238">DNA-binding</keyword>
<dbReference type="PANTHER" id="PTHR42713:SF3">
    <property type="entry name" value="TRANSCRIPTIONAL REGULATORY PROTEIN HPTR"/>
    <property type="match status" value="1"/>
</dbReference>
<feature type="modified residue" description="4-aspartylphosphate" evidence="8">
    <location>
        <position position="55"/>
    </location>
</feature>
<dbReference type="Proteomes" id="UP000053881">
    <property type="component" value="Unassembled WGS sequence"/>
</dbReference>
<organism evidence="11 12">
    <name type="scientific">Lederbergia galactosidilytica</name>
    <dbReference type="NCBI Taxonomy" id="217031"/>
    <lineage>
        <taxon>Bacteria</taxon>
        <taxon>Bacillati</taxon>
        <taxon>Bacillota</taxon>
        <taxon>Bacilli</taxon>
        <taxon>Bacillales</taxon>
        <taxon>Bacillaceae</taxon>
        <taxon>Lederbergia</taxon>
    </lineage>
</organism>
<proteinExistence type="predicted"/>
<dbReference type="SMART" id="SM00448">
    <property type="entry name" value="REC"/>
    <property type="match status" value="1"/>
</dbReference>
<evidence type="ECO:0000256" key="6">
    <source>
        <dbReference type="ARBA" id="ARBA00023125"/>
    </source>
</evidence>
<dbReference type="AlphaFoldDB" id="A0A0Q9Y873"/>
<evidence type="ECO:0000256" key="7">
    <source>
        <dbReference type="ARBA" id="ARBA00023163"/>
    </source>
</evidence>
<keyword evidence="2" id="KW-0963">Cytoplasm</keyword>
<protein>
    <submittedName>
        <fullName evidence="11">AraC family transcriptional regulator</fullName>
    </submittedName>
</protein>
<dbReference type="GO" id="GO:0043565">
    <property type="term" value="F:sequence-specific DNA binding"/>
    <property type="evidence" value="ECO:0007669"/>
    <property type="project" value="InterPro"/>
</dbReference>
<dbReference type="Pfam" id="PF12833">
    <property type="entry name" value="HTH_18"/>
    <property type="match status" value="1"/>
</dbReference>
<dbReference type="SUPFAM" id="SSF46689">
    <property type="entry name" value="Homeodomain-like"/>
    <property type="match status" value="2"/>
</dbReference>
<dbReference type="InterPro" id="IPR020449">
    <property type="entry name" value="Tscrpt_reg_AraC-type_HTH"/>
</dbReference>
<name>A0A0Q9Y873_9BACI</name>
<evidence type="ECO:0000256" key="4">
    <source>
        <dbReference type="ARBA" id="ARBA00023012"/>
    </source>
</evidence>
<feature type="domain" description="HTH araC/xylS-type" evidence="9">
    <location>
        <begin position="146"/>
        <end position="243"/>
    </location>
</feature>
<dbReference type="PRINTS" id="PR00032">
    <property type="entry name" value="HTHARAC"/>
</dbReference>
<dbReference type="PANTHER" id="PTHR42713">
    <property type="entry name" value="HISTIDINE KINASE-RELATED"/>
    <property type="match status" value="1"/>
</dbReference>
<evidence type="ECO:0000259" key="10">
    <source>
        <dbReference type="PROSITE" id="PS50110"/>
    </source>
</evidence>
<dbReference type="CDD" id="cd17536">
    <property type="entry name" value="REC_YesN-like"/>
    <property type="match status" value="1"/>
</dbReference>
<evidence type="ECO:0000256" key="5">
    <source>
        <dbReference type="ARBA" id="ARBA00023015"/>
    </source>
</evidence>
<dbReference type="PROSITE" id="PS50110">
    <property type="entry name" value="RESPONSE_REGULATORY"/>
    <property type="match status" value="1"/>
</dbReference>
<accession>A0A0Q9Y873</accession>
<dbReference type="GO" id="GO:0005737">
    <property type="term" value="C:cytoplasm"/>
    <property type="evidence" value="ECO:0007669"/>
    <property type="project" value="UniProtKB-SubCell"/>
</dbReference>
<comment type="subcellular location">
    <subcellularLocation>
        <location evidence="1">Cytoplasm</location>
    </subcellularLocation>
</comment>